<dbReference type="OrthoDB" id="4379468at2"/>
<dbReference type="Proteomes" id="UP000680750">
    <property type="component" value="Chromosome"/>
</dbReference>
<dbReference type="InterPro" id="IPR051943">
    <property type="entry name" value="TRAFAC_Dynamin-like_GTPase"/>
</dbReference>
<reference evidence="2" key="1">
    <citation type="submission" date="2020-08" db="EMBL/GenBank/DDBJ databases">
        <title>Whole genome shotgun sequence of Actinocatenispora sera NBRC 101916.</title>
        <authorList>
            <person name="Komaki H."/>
            <person name="Tamura T."/>
        </authorList>
    </citation>
    <scope>NUCLEOTIDE SEQUENCE</scope>
    <source>
        <strain evidence="2">NBRC 101916</strain>
    </source>
</reference>
<dbReference type="InterPro" id="IPR045063">
    <property type="entry name" value="Dynamin_N"/>
</dbReference>
<evidence type="ECO:0000313" key="3">
    <source>
        <dbReference type="Proteomes" id="UP000680750"/>
    </source>
</evidence>
<dbReference type="KEGG" id="aser:Asera_45550"/>
<proteinExistence type="predicted"/>
<accession>A0A810L5D8</accession>
<dbReference type="Gene3D" id="3.40.50.300">
    <property type="entry name" value="P-loop containing nucleotide triphosphate hydrolases"/>
    <property type="match status" value="1"/>
</dbReference>
<sequence>MSSGPLSSRVQALCGECGPRLAGSTQAAVVDISRRLSEPLRVAIAGRLKSGKSTLVNSLIGRRVAPTEVGECTRLVTQFRYGTTDRIDVVRRDGSRASLPLDESGMIPQKLGVPRDEVAFVDVTLTSDRLEDLTVVDTPGLSSTNSSISDEARRFLFNEAPIDDDIDDDSAGALSGAEAIVYVFTQSVREDDLQALKSFQSMSSKLSSNPINSLGLFNKVDKLAGTGDPWPVAEPLATKQGEVLRRVVSDVVPVIGLLAETTEAGRLTAADCEALRTIASMSDTERQVLLASVDLFIARDCAVSKAQRERLLRLLDIYGVSFAVAQFVANPKLATGELVKQLFLASGFPRARSTLERAFRWRTDAIKAGWALTSLEKIASHAERPADRELLRDAVERVLQQPEYHRLRMLDVAQQVTTGSVALPEEMENELTRLALSDDPHWILGMSGATVEQLAKAALEAATRWRAFAVAGASPAQARIAHVVHRGFFLLSQQVRKSQPA</sequence>
<keyword evidence="3" id="KW-1185">Reference proteome</keyword>
<dbReference type="AlphaFoldDB" id="A0A810L5D8"/>
<dbReference type="InterPro" id="IPR027417">
    <property type="entry name" value="P-loop_NTPase"/>
</dbReference>
<protein>
    <submittedName>
        <fullName evidence="2">Isoniazid inducible gene protein IniC</fullName>
    </submittedName>
</protein>
<organism evidence="2 3">
    <name type="scientific">Actinocatenispora sera</name>
    <dbReference type="NCBI Taxonomy" id="390989"/>
    <lineage>
        <taxon>Bacteria</taxon>
        <taxon>Bacillati</taxon>
        <taxon>Actinomycetota</taxon>
        <taxon>Actinomycetes</taxon>
        <taxon>Micromonosporales</taxon>
        <taxon>Micromonosporaceae</taxon>
        <taxon>Actinocatenispora</taxon>
    </lineage>
</organism>
<dbReference type="SUPFAM" id="SSF52540">
    <property type="entry name" value="P-loop containing nucleoside triphosphate hydrolases"/>
    <property type="match status" value="1"/>
</dbReference>
<dbReference type="EMBL" id="AP023354">
    <property type="protein sequence ID" value="BCJ30447.1"/>
    <property type="molecule type" value="Genomic_DNA"/>
</dbReference>
<dbReference type="Pfam" id="PF00350">
    <property type="entry name" value="Dynamin_N"/>
    <property type="match status" value="1"/>
</dbReference>
<gene>
    <name evidence="2" type="ORF">Asera_45550</name>
</gene>
<name>A0A810L5D8_9ACTN</name>
<evidence type="ECO:0000313" key="2">
    <source>
        <dbReference type="EMBL" id="BCJ30447.1"/>
    </source>
</evidence>
<dbReference type="RefSeq" id="WP_030446009.1">
    <property type="nucleotide sequence ID" value="NZ_AP023354.1"/>
</dbReference>
<dbReference type="PANTHER" id="PTHR43681">
    <property type="entry name" value="TRANSMEMBRANE GTPASE FZO"/>
    <property type="match status" value="1"/>
</dbReference>
<evidence type="ECO:0000259" key="1">
    <source>
        <dbReference type="Pfam" id="PF00350"/>
    </source>
</evidence>
<feature type="domain" description="Dynamin N-terminal" evidence="1">
    <location>
        <begin position="42"/>
        <end position="158"/>
    </location>
</feature>
<dbReference type="PANTHER" id="PTHR43681:SF1">
    <property type="entry name" value="SARCALUMENIN"/>
    <property type="match status" value="1"/>
</dbReference>